<evidence type="ECO:0000256" key="7">
    <source>
        <dbReference type="ARBA" id="ARBA00022516"/>
    </source>
</evidence>
<reference evidence="19" key="1">
    <citation type="submission" date="2020-10" db="EMBL/GenBank/DDBJ databases">
        <authorList>
            <person name="Gilroy R."/>
        </authorList>
    </citation>
    <scope>NUCLEOTIDE SEQUENCE</scope>
    <source>
        <strain evidence="19">ChiSjej6B24-2974</strain>
    </source>
</reference>
<dbReference type="Gene3D" id="1.20.120.1760">
    <property type="match status" value="1"/>
</dbReference>
<evidence type="ECO:0000256" key="13">
    <source>
        <dbReference type="ARBA" id="ARBA00023209"/>
    </source>
</evidence>
<evidence type="ECO:0000256" key="16">
    <source>
        <dbReference type="NCBIfam" id="TIGR00560"/>
    </source>
</evidence>
<dbReference type="InterPro" id="IPR043130">
    <property type="entry name" value="CDP-OH_PTrfase_TM_dom"/>
</dbReference>
<evidence type="ECO:0000256" key="9">
    <source>
        <dbReference type="ARBA" id="ARBA00022692"/>
    </source>
</evidence>
<feature type="transmembrane region" description="Helical" evidence="18">
    <location>
        <begin position="124"/>
        <end position="143"/>
    </location>
</feature>
<feature type="transmembrane region" description="Helical" evidence="18">
    <location>
        <begin position="12"/>
        <end position="29"/>
    </location>
</feature>
<dbReference type="EC" id="2.7.8.5" evidence="5 16"/>
<proteinExistence type="inferred from homology"/>
<keyword evidence="8 17" id="KW-0808">Transferase</keyword>
<dbReference type="InterPro" id="IPR048254">
    <property type="entry name" value="CDP_ALCOHOL_P_TRANSF_CS"/>
</dbReference>
<evidence type="ECO:0000256" key="14">
    <source>
        <dbReference type="ARBA" id="ARBA00023264"/>
    </source>
</evidence>
<dbReference type="GO" id="GO:0016020">
    <property type="term" value="C:membrane"/>
    <property type="evidence" value="ECO:0007669"/>
    <property type="project" value="UniProtKB-SubCell"/>
</dbReference>
<evidence type="ECO:0000256" key="1">
    <source>
        <dbReference type="ARBA" id="ARBA00003973"/>
    </source>
</evidence>
<sequence length="184" mass="20504">MDRVKLVNIPNLLTLVRILLVPVFVILYFELPLARWAALIVFIAAALTDMLDGYLARKWGQITWFGKLFDPLADKLMTLSMLFCLCKTGEIPIWAPVVFLLREAWMILGASLLFRRGVVVKSDVLGKAATLCLVVSLCLVYPWHALEGLRAAGIILLYVAMGLSLAAMAHYTFVALKGRRLNAQ</sequence>
<comment type="function">
    <text evidence="1">This protein catalyzes the committed step to the synthesis of the acidic phospholipids.</text>
</comment>
<dbReference type="InterPro" id="IPR004570">
    <property type="entry name" value="Phosphatidylglycerol_P_synth"/>
</dbReference>
<evidence type="ECO:0000256" key="2">
    <source>
        <dbReference type="ARBA" id="ARBA00004141"/>
    </source>
</evidence>
<evidence type="ECO:0000256" key="15">
    <source>
        <dbReference type="ARBA" id="ARBA00048586"/>
    </source>
</evidence>
<dbReference type="InterPro" id="IPR000462">
    <property type="entry name" value="CDP-OH_P_trans"/>
</dbReference>
<dbReference type="Pfam" id="PF01066">
    <property type="entry name" value="CDP-OH_P_transf"/>
    <property type="match status" value="1"/>
</dbReference>
<dbReference type="PIRSF" id="PIRSF000847">
    <property type="entry name" value="Phos_ph_gly_syn"/>
    <property type="match status" value="1"/>
</dbReference>
<evidence type="ECO:0000256" key="12">
    <source>
        <dbReference type="ARBA" id="ARBA00023136"/>
    </source>
</evidence>
<keyword evidence="12 18" id="KW-0472">Membrane</keyword>
<comment type="subcellular location">
    <subcellularLocation>
        <location evidence="2">Membrane</location>
        <topology evidence="2">Multi-pass membrane protein</topology>
    </subcellularLocation>
</comment>
<name>A0A9D1CYD7_9FIRM</name>
<keyword evidence="14" id="KW-1208">Phospholipid metabolism</keyword>
<protein>
    <recommendedName>
        <fullName evidence="6 16">CDP-diacylglycerol--glycerol-3-phosphate 3-phosphatidyltransferase</fullName>
        <ecNumber evidence="5 16">2.7.8.5</ecNumber>
    </recommendedName>
</protein>
<evidence type="ECO:0000256" key="11">
    <source>
        <dbReference type="ARBA" id="ARBA00023098"/>
    </source>
</evidence>
<dbReference type="PANTHER" id="PTHR14269">
    <property type="entry name" value="CDP-DIACYLGLYCEROL--GLYCEROL-3-PHOSPHATE 3-PHOSPHATIDYLTRANSFERASE-RELATED"/>
    <property type="match status" value="1"/>
</dbReference>
<comment type="catalytic activity">
    <reaction evidence="15">
        <text>a CDP-1,2-diacyl-sn-glycerol + sn-glycerol 3-phosphate = a 1,2-diacyl-sn-glycero-3-phospho-(1'-sn-glycero-3'-phosphate) + CMP + H(+)</text>
        <dbReference type="Rhea" id="RHEA:12593"/>
        <dbReference type="ChEBI" id="CHEBI:15378"/>
        <dbReference type="ChEBI" id="CHEBI:57597"/>
        <dbReference type="ChEBI" id="CHEBI:58332"/>
        <dbReference type="ChEBI" id="CHEBI:60110"/>
        <dbReference type="ChEBI" id="CHEBI:60377"/>
        <dbReference type="EC" id="2.7.8.5"/>
    </reaction>
</comment>
<evidence type="ECO:0000256" key="18">
    <source>
        <dbReference type="SAM" id="Phobius"/>
    </source>
</evidence>
<evidence type="ECO:0000313" key="20">
    <source>
        <dbReference type="Proteomes" id="UP000824260"/>
    </source>
</evidence>
<evidence type="ECO:0000256" key="17">
    <source>
        <dbReference type="RuleBase" id="RU003750"/>
    </source>
</evidence>
<gene>
    <name evidence="19" type="primary">pgsA</name>
    <name evidence="19" type="ORF">IAA52_10010</name>
</gene>
<evidence type="ECO:0000256" key="4">
    <source>
        <dbReference type="ARBA" id="ARBA00010441"/>
    </source>
</evidence>
<dbReference type="EMBL" id="DVFZ01000097">
    <property type="protein sequence ID" value="HIQ83420.1"/>
    <property type="molecule type" value="Genomic_DNA"/>
</dbReference>
<comment type="pathway">
    <text evidence="3">Phospholipid metabolism; phosphatidylglycerol biosynthesis; phosphatidylglycerol from CDP-diacylglycerol: step 1/2.</text>
</comment>
<feature type="transmembrane region" description="Helical" evidence="18">
    <location>
        <begin position="36"/>
        <end position="56"/>
    </location>
</feature>
<organism evidence="19 20">
    <name type="scientific">Candidatus Pullichristensenella stercorigallinarum</name>
    <dbReference type="NCBI Taxonomy" id="2840909"/>
    <lineage>
        <taxon>Bacteria</taxon>
        <taxon>Bacillati</taxon>
        <taxon>Bacillota</taxon>
        <taxon>Clostridia</taxon>
        <taxon>Candidatus Pullichristensenella</taxon>
    </lineage>
</organism>
<evidence type="ECO:0000256" key="6">
    <source>
        <dbReference type="ARBA" id="ARBA00014944"/>
    </source>
</evidence>
<keyword evidence="11" id="KW-0443">Lipid metabolism</keyword>
<evidence type="ECO:0000256" key="5">
    <source>
        <dbReference type="ARBA" id="ARBA00013170"/>
    </source>
</evidence>
<comment type="caution">
    <text evidence="19">The sequence shown here is derived from an EMBL/GenBank/DDBJ whole genome shotgun (WGS) entry which is preliminary data.</text>
</comment>
<evidence type="ECO:0000256" key="10">
    <source>
        <dbReference type="ARBA" id="ARBA00022989"/>
    </source>
</evidence>
<dbReference type="NCBIfam" id="TIGR00560">
    <property type="entry name" value="pgsA"/>
    <property type="match status" value="1"/>
</dbReference>
<dbReference type="GO" id="GO:0046474">
    <property type="term" value="P:glycerophospholipid biosynthetic process"/>
    <property type="evidence" value="ECO:0007669"/>
    <property type="project" value="TreeGrafter"/>
</dbReference>
<keyword evidence="13" id="KW-0594">Phospholipid biosynthesis</keyword>
<dbReference type="PROSITE" id="PS00379">
    <property type="entry name" value="CDP_ALCOHOL_P_TRANSF"/>
    <property type="match status" value="1"/>
</dbReference>
<dbReference type="AlphaFoldDB" id="A0A9D1CYD7"/>
<comment type="similarity">
    <text evidence="4 17">Belongs to the CDP-alcohol phosphatidyltransferase class-I family.</text>
</comment>
<accession>A0A9D1CYD7</accession>
<keyword evidence="10 18" id="KW-1133">Transmembrane helix</keyword>
<dbReference type="Proteomes" id="UP000824260">
    <property type="component" value="Unassembled WGS sequence"/>
</dbReference>
<feature type="transmembrane region" description="Helical" evidence="18">
    <location>
        <begin position="155"/>
        <end position="176"/>
    </location>
</feature>
<dbReference type="PANTHER" id="PTHR14269:SF62">
    <property type="entry name" value="CDP-DIACYLGLYCEROL--GLYCEROL-3-PHOSPHATE 3-PHOSPHATIDYLTRANSFERASE 1, CHLOROPLASTIC"/>
    <property type="match status" value="1"/>
</dbReference>
<evidence type="ECO:0000313" key="19">
    <source>
        <dbReference type="EMBL" id="HIQ83420.1"/>
    </source>
</evidence>
<reference evidence="19" key="2">
    <citation type="journal article" date="2021" name="PeerJ">
        <title>Extensive microbial diversity within the chicken gut microbiome revealed by metagenomics and culture.</title>
        <authorList>
            <person name="Gilroy R."/>
            <person name="Ravi A."/>
            <person name="Getino M."/>
            <person name="Pursley I."/>
            <person name="Horton D.L."/>
            <person name="Alikhan N.F."/>
            <person name="Baker D."/>
            <person name="Gharbi K."/>
            <person name="Hall N."/>
            <person name="Watson M."/>
            <person name="Adriaenssens E.M."/>
            <person name="Foster-Nyarko E."/>
            <person name="Jarju S."/>
            <person name="Secka A."/>
            <person name="Antonio M."/>
            <person name="Oren A."/>
            <person name="Chaudhuri R.R."/>
            <person name="La Ragione R."/>
            <person name="Hildebrand F."/>
            <person name="Pallen M.J."/>
        </authorList>
    </citation>
    <scope>NUCLEOTIDE SEQUENCE</scope>
    <source>
        <strain evidence="19">ChiSjej6B24-2974</strain>
    </source>
</reference>
<dbReference type="InterPro" id="IPR050324">
    <property type="entry name" value="CDP-alcohol_PTase-I"/>
</dbReference>
<keyword evidence="9 18" id="KW-0812">Transmembrane</keyword>
<dbReference type="GO" id="GO:0008444">
    <property type="term" value="F:CDP-diacylglycerol-glycerol-3-phosphate 3-phosphatidyltransferase activity"/>
    <property type="evidence" value="ECO:0007669"/>
    <property type="project" value="UniProtKB-UniRule"/>
</dbReference>
<evidence type="ECO:0000256" key="8">
    <source>
        <dbReference type="ARBA" id="ARBA00022679"/>
    </source>
</evidence>
<keyword evidence="7" id="KW-0444">Lipid biosynthesis</keyword>
<evidence type="ECO:0000256" key="3">
    <source>
        <dbReference type="ARBA" id="ARBA00005042"/>
    </source>
</evidence>